<name>A0ACC2D336_DIPCM</name>
<comment type="caution">
    <text evidence="1">The sequence shown here is derived from an EMBL/GenBank/DDBJ whole genome shotgun (WGS) entry which is preliminary data.</text>
</comment>
<organism evidence="1 2">
    <name type="scientific">Diphasiastrum complanatum</name>
    <name type="common">Issler's clubmoss</name>
    <name type="synonym">Lycopodium complanatum</name>
    <dbReference type="NCBI Taxonomy" id="34168"/>
    <lineage>
        <taxon>Eukaryota</taxon>
        <taxon>Viridiplantae</taxon>
        <taxon>Streptophyta</taxon>
        <taxon>Embryophyta</taxon>
        <taxon>Tracheophyta</taxon>
        <taxon>Lycopodiopsida</taxon>
        <taxon>Lycopodiales</taxon>
        <taxon>Lycopodiaceae</taxon>
        <taxon>Lycopodioideae</taxon>
        <taxon>Diphasiastrum</taxon>
    </lineage>
</organism>
<proteinExistence type="predicted"/>
<accession>A0ACC2D336</accession>
<dbReference type="EMBL" id="CM055098">
    <property type="protein sequence ID" value="KAJ7548635.1"/>
    <property type="molecule type" value="Genomic_DNA"/>
</dbReference>
<reference evidence="2" key="1">
    <citation type="journal article" date="2024" name="Proc. Natl. Acad. Sci. U.S.A.">
        <title>Extraordinary preservation of gene collinearity over three hundred million years revealed in homosporous lycophytes.</title>
        <authorList>
            <person name="Li C."/>
            <person name="Wickell D."/>
            <person name="Kuo L.Y."/>
            <person name="Chen X."/>
            <person name="Nie B."/>
            <person name="Liao X."/>
            <person name="Peng D."/>
            <person name="Ji J."/>
            <person name="Jenkins J."/>
            <person name="Williams M."/>
            <person name="Shu S."/>
            <person name="Plott C."/>
            <person name="Barry K."/>
            <person name="Rajasekar S."/>
            <person name="Grimwood J."/>
            <person name="Han X."/>
            <person name="Sun S."/>
            <person name="Hou Z."/>
            <person name="He W."/>
            <person name="Dai G."/>
            <person name="Sun C."/>
            <person name="Schmutz J."/>
            <person name="Leebens-Mack J.H."/>
            <person name="Li F.W."/>
            <person name="Wang L."/>
        </authorList>
    </citation>
    <scope>NUCLEOTIDE SEQUENCE [LARGE SCALE GENOMIC DNA]</scope>
    <source>
        <strain evidence="2">cv. PW_Plant_1</strain>
    </source>
</reference>
<sequence length="202" mass="22733">MDVEIGKDAVKVLSQCSSMLDEMKFEALAQAGCSLILDKERSEETYLGPLLDKDTNVELVKDVCSTLACLFLEAAKNDVSLESLALFLRSRCSFLDKKATTIAGIFADRKAELRAHLSATANHSYFYKLSGVEWKLDYCVSSSEDRTLKEFLYHICLKKWISEAEQEDDTAIQFVCSEEELQDLVSRLKDACKSVERAGEHH</sequence>
<protein>
    <submittedName>
        <fullName evidence="1">Uncharacterized protein</fullName>
    </submittedName>
</protein>
<gene>
    <name evidence="1" type="ORF">O6H91_07G020600</name>
</gene>
<evidence type="ECO:0000313" key="2">
    <source>
        <dbReference type="Proteomes" id="UP001162992"/>
    </source>
</evidence>
<evidence type="ECO:0000313" key="1">
    <source>
        <dbReference type="EMBL" id="KAJ7548635.1"/>
    </source>
</evidence>
<keyword evidence="2" id="KW-1185">Reference proteome</keyword>
<dbReference type="Proteomes" id="UP001162992">
    <property type="component" value="Chromosome 7"/>
</dbReference>